<feature type="region of interest" description="Disordered" evidence="11">
    <location>
        <begin position="51"/>
        <end position="78"/>
    </location>
</feature>
<evidence type="ECO:0000256" key="6">
    <source>
        <dbReference type="ARBA" id="ARBA00022692"/>
    </source>
</evidence>
<keyword evidence="4" id="KW-1003">Cell membrane</keyword>
<evidence type="ECO:0000256" key="10">
    <source>
        <dbReference type="RuleBase" id="RU364125"/>
    </source>
</evidence>
<accession>A0A6M1RZW8</accession>
<comment type="similarity">
    <text evidence="3 10">Belongs to the FliL family.</text>
</comment>
<protein>
    <recommendedName>
        <fullName evidence="10">Flagellar protein FliL</fullName>
    </recommendedName>
</protein>
<dbReference type="GO" id="GO:0009425">
    <property type="term" value="C:bacterial-type flagellum basal body"/>
    <property type="evidence" value="ECO:0007669"/>
    <property type="project" value="InterPro"/>
</dbReference>
<dbReference type="Pfam" id="PF03748">
    <property type="entry name" value="FliL"/>
    <property type="match status" value="1"/>
</dbReference>
<dbReference type="GO" id="GO:0006935">
    <property type="term" value="P:chemotaxis"/>
    <property type="evidence" value="ECO:0007669"/>
    <property type="project" value="UniProtKB-KW"/>
</dbReference>
<evidence type="ECO:0000256" key="7">
    <source>
        <dbReference type="ARBA" id="ARBA00022779"/>
    </source>
</evidence>
<evidence type="ECO:0000313" key="12">
    <source>
        <dbReference type="EMBL" id="NGO64599.1"/>
    </source>
</evidence>
<evidence type="ECO:0000256" key="3">
    <source>
        <dbReference type="ARBA" id="ARBA00008281"/>
    </source>
</evidence>
<name>A0A6M1RZW8_9HYPH</name>
<keyword evidence="10" id="KW-0997">Cell inner membrane</keyword>
<comment type="function">
    <text evidence="1 10">Controls the rotational direction of flagella during chemotaxis.</text>
</comment>
<keyword evidence="13" id="KW-1185">Reference proteome</keyword>
<keyword evidence="5 10" id="KW-0145">Chemotaxis</keyword>
<evidence type="ECO:0000313" key="13">
    <source>
        <dbReference type="Proteomes" id="UP000477849"/>
    </source>
</evidence>
<comment type="subcellular location">
    <subcellularLocation>
        <location evidence="10">Cell inner membrane</location>
    </subcellularLocation>
    <subcellularLocation>
        <location evidence="2">Cell membrane</location>
        <topology evidence="2">Single-pass membrane protein</topology>
    </subcellularLocation>
</comment>
<keyword evidence="6 10" id="KW-0812">Transmembrane</keyword>
<dbReference type="Proteomes" id="UP000477849">
    <property type="component" value="Unassembled WGS sequence"/>
</dbReference>
<organism evidence="12 13">
    <name type="scientific">Rhizobium daejeonense</name>
    <dbReference type="NCBI Taxonomy" id="240521"/>
    <lineage>
        <taxon>Bacteria</taxon>
        <taxon>Pseudomonadati</taxon>
        <taxon>Pseudomonadota</taxon>
        <taxon>Alphaproteobacteria</taxon>
        <taxon>Hyphomicrobiales</taxon>
        <taxon>Rhizobiaceae</taxon>
        <taxon>Rhizobium/Agrobacterium group</taxon>
        <taxon>Rhizobium</taxon>
    </lineage>
</organism>
<keyword evidence="12" id="KW-0966">Cell projection</keyword>
<evidence type="ECO:0000256" key="2">
    <source>
        <dbReference type="ARBA" id="ARBA00004162"/>
    </source>
</evidence>
<keyword evidence="8 10" id="KW-1133">Transmembrane helix</keyword>
<keyword evidence="7 10" id="KW-0283">Flagellar rotation</keyword>
<dbReference type="GO" id="GO:0071973">
    <property type="term" value="P:bacterial-type flagellum-dependent cell motility"/>
    <property type="evidence" value="ECO:0007669"/>
    <property type="project" value="InterPro"/>
</dbReference>
<dbReference type="GO" id="GO:0005886">
    <property type="term" value="C:plasma membrane"/>
    <property type="evidence" value="ECO:0007669"/>
    <property type="project" value="UniProtKB-SubCell"/>
</dbReference>
<comment type="caution">
    <text evidence="12">The sequence shown here is derived from an EMBL/GenBank/DDBJ whole genome shotgun (WGS) entry which is preliminary data.</text>
</comment>
<dbReference type="EMBL" id="JAAKZH010000004">
    <property type="protein sequence ID" value="NGO64599.1"/>
    <property type="molecule type" value="Genomic_DNA"/>
</dbReference>
<proteinExistence type="inferred from homology"/>
<evidence type="ECO:0000256" key="11">
    <source>
        <dbReference type="SAM" id="MobiDB-lite"/>
    </source>
</evidence>
<feature type="transmembrane region" description="Helical" evidence="10">
    <location>
        <begin position="20"/>
        <end position="40"/>
    </location>
</feature>
<sequence>MAPLMIADAESPGKKKSALVLTIASVAVLSVVGLGGGWLVGKMLVPALTPPPGQEATAEPEAKAAGGHEAGGEKGEIPNISASQPNLVSLDPIVTNLAYPSENWIRIELALLFNGTPDPALAEEIHQDVLAYLRTVSLQQVQGPRGFQYLRDDVSEIVDQRSQGRISKVLFRMFVIE</sequence>
<dbReference type="AlphaFoldDB" id="A0A6M1RZW8"/>
<keyword evidence="12" id="KW-0282">Flagellum</keyword>
<evidence type="ECO:0000256" key="5">
    <source>
        <dbReference type="ARBA" id="ARBA00022500"/>
    </source>
</evidence>
<keyword evidence="12" id="KW-0969">Cilium</keyword>
<evidence type="ECO:0000256" key="1">
    <source>
        <dbReference type="ARBA" id="ARBA00002254"/>
    </source>
</evidence>
<reference evidence="12 13" key="1">
    <citation type="submission" date="2020-02" db="EMBL/GenBank/DDBJ databases">
        <title>Genome sequence of the type strain CCBAU10050 of Rhizobium daejeonense.</title>
        <authorList>
            <person name="Gao J."/>
            <person name="Sun J."/>
        </authorList>
    </citation>
    <scope>NUCLEOTIDE SEQUENCE [LARGE SCALE GENOMIC DNA]</scope>
    <source>
        <strain evidence="12 13">CCBAU10050</strain>
    </source>
</reference>
<dbReference type="InterPro" id="IPR005503">
    <property type="entry name" value="FliL"/>
</dbReference>
<gene>
    <name evidence="12" type="ORF">G6N76_13075</name>
</gene>
<keyword evidence="9 10" id="KW-0472">Membrane</keyword>
<evidence type="ECO:0000256" key="4">
    <source>
        <dbReference type="ARBA" id="ARBA00022475"/>
    </source>
</evidence>
<evidence type="ECO:0000256" key="8">
    <source>
        <dbReference type="ARBA" id="ARBA00022989"/>
    </source>
</evidence>
<evidence type="ECO:0000256" key="9">
    <source>
        <dbReference type="ARBA" id="ARBA00023136"/>
    </source>
</evidence>